<feature type="domain" description="Integrase catalytic" evidence="1">
    <location>
        <begin position="121"/>
        <end position="283"/>
    </location>
</feature>
<dbReference type="InterPro" id="IPR036397">
    <property type="entry name" value="RNaseH_sf"/>
</dbReference>
<keyword evidence="15" id="KW-1185">Reference proteome</keyword>
<organism evidence="7 15">
    <name type="scientific">Sphaerotilus montanus</name>
    <dbReference type="NCBI Taxonomy" id="522889"/>
    <lineage>
        <taxon>Bacteria</taxon>
        <taxon>Pseudomonadati</taxon>
        <taxon>Pseudomonadota</taxon>
        <taxon>Betaproteobacteria</taxon>
        <taxon>Burkholderiales</taxon>
        <taxon>Sphaerotilaceae</taxon>
        <taxon>Sphaerotilus</taxon>
    </lineage>
</organism>
<dbReference type="AlphaFoldDB" id="A0A7Y9QXQ4"/>
<dbReference type="InterPro" id="IPR001584">
    <property type="entry name" value="Integrase_cat-core"/>
</dbReference>
<dbReference type="PANTHER" id="PTHR46889:SF4">
    <property type="entry name" value="TRANSPOSASE INSO FOR INSERTION SEQUENCE ELEMENT IS911B-RELATED"/>
    <property type="match status" value="1"/>
</dbReference>
<accession>A0A7Y9QXQ4</accession>
<dbReference type="GO" id="GO:0015074">
    <property type="term" value="P:DNA integration"/>
    <property type="evidence" value="ECO:0007669"/>
    <property type="project" value="InterPro"/>
</dbReference>
<evidence type="ECO:0000313" key="12">
    <source>
        <dbReference type="EMBL" id="NYG35410.1"/>
    </source>
</evidence>
<evidence type="ECO:0000313" key="2">
    <source>
        <dbReference type="EMBL" id="NYG31634.1"/>
    </source>
</evidence>
<evidence type="ECO:0000313" key="10">
    <source>
        <dbReference type="EMBL" id="NYG34287.1"/>
    </source>
</evidence>
<dbReference type="EMBL" id="JACCFH010000002">
    <property type="protein sequence ID" value="NYG35414.1"/>
    <property type="molecule type" value="Genomic_DNA"/>
</dbReference>
<dbReference type="Proteomes" id="UP000518288">
    <property type="component" value="Unassembled WGS sequence"/>
</dbReference>
<dbReference type="Gene3D" id="3.30.420.10">
    <property type="entry name" value="Ribonuclease H-like superfamily/Ribonuclease H"/>
    <property type="match status" value="1"/>
</dbReference>
<dbReference type="EMBL" id="JACCFH010000001">
    <property type="protein sequence ID" value="NYG32638.1"/>
    <property type="molecule type" value="Genomic_DNA"/>
</dbReference>
<evidence type="ECO:0000313" key="15">
    <source>
        <dbReference type="Proteomes" id="UP000518288"/>
    </source>
</evidence>
<dbReference type="EMBL" id="JACCFH010000002">
    <property type="protein sequence ID" value="NYG35410.1"/>
    <property type="molecule type" value="Genomic_DNA"/>
</dbReference>
<dbReference type="EMBL" id="JACCFH010000001">
    <property type="protein sequence ID" value="NYG32584.1"/>
    <property type="molecule type" value="Genomic_DNA"/>
</dbReference>
<reference evidence="7 15" key="1">
    <citation type="submission" date="2020-07" db="EMBL/GenBank/DDBJ databases">
        <title>Genomic Encyclopedia of Archaeal and Bacterial Type Strains, Phase II (KMG-II): from individual species to whole genera.</title>
        <authorList>
            <person name="Goeker M."/>
        </authorList>
    </citation>
    <scope>NUCLEOTIDE SEQUENCE [LARGE SCALE GENOMIC DNA]</scope>
    <source>
        <strain evidence="7 15">DSM 21226</strain>
    </source>
</reference>
<evidence type="ECO:0000313" key="4">
    <source>
        <dbReference type="EMBL" id="NYG32584.1"/>
    </source>
</evidence>
<dbReference type="InterPro" id="IPR048020">
    <property type="entry name" value="Transpos_IS3"/>
</dbReference>
<evidence type="ECO:0000313" key="3">
    <source>
        <dbReference type="EMBL" id="NYG32575.1"/>
    </source>
</evidence>
<dbReference type="EMBL" id="JACCFH010000001">
    <property type="protein sequence ID" value="NYG32851.1"/>
    <property type="molecule type" value="Genomic_DNA"/>
</dbReference>
<dbReference type="EMBL" id="JACCFH010000002">
    <property type="protein sequence ID" value="NYG35416.1"/>
    <property type="molecule type" value="Genomic_DNA"/>
</dbReference>
<dbReference type="EMBL" id="JACCFH010000001">
    <property type="protein sequence ID" value="NYG34287.1"/>
    <property type="molecule type" value="Genomic_DNA"/>
</dbReference>
<proteinExistence type="predicted"/>
<dbReference type="SUPFAM" id="SSF53098">
    <property type="entry name" value="Ribonuclease H-like"/>
    <property type="match status" value="1"/>
</dbReference>
<evidence type="ECO:0000313" key="5">
    <source>
        <dbReference type="EMBL" id="NYG32638.1"/>
    </source>
</evidence>
<evidence type="ECO:0000259" key="1">
    <source>
        <dbReference type="PROSITE" id="PS50994"/>
    </source>
</evidence>
<sequence length="295" mass="32913">MSFKLVGQLQEKAAVVEQVCRVLGISRSGYYAARRRSRMQPAVCEASVQLKAAFAASGGAYGSRRLRTAVASRGIVMGIYRVRRLMCQHGLRSTWKRKFVHTTDSKHALPISPNVLARQFNPTRPDQAWVADITYIRTRSGWLYLAVVLDLFARKVVGWAMAPDMQAGLVCRALQLAIVQRQPAPGLIVHTDRGSQYASAAHQALLARHGLVGSMSRKGNCWDNAVMERFFLNLKMERVWQRDYANHAEATSDIADYIVSFYNSVRLHSTLGNLPPNAFEHQSAITQPIGLCEIT</sequence>
<evidence type="ECO:0000313" key="11">
    <source>
        <dbReference type="EMBL" id="NYG35386.1"/>
    </source>
</evidence>
<dbReference type="EMBL" id="JACCFH010000001">
    <property type="protein sequence ID" value="NYG32873.1"/>
    <property type="molecule type" value="Genomic_DNA"/>
</dbReference>
<dbReference type="InterPro" id="IPR050900">
    <property type="entry name" value="Transposase_IS3/IS150/IS904"/>
</dbReference>
<dbReference type="EMBL" id="JACCFH010000001">
    <property type="protein sequence ID" value="NYG35386.1"/>
    <property type="molecule type" value="Genomic_DNA"/>
</dbReference>
<evidence type="ECO:0000313" key="6">
    <source>
        <dbReference type="EMBL" id="NYG32771.1"/>
    </source>
</evidence>
<dbReference type="Pfam" id="PF13276">
    <property type="entry name" value="HTH_21"/>
    <property type="match status" value="1"/>
</dbReference>
<evidence type="ECO:0000313" key="14">
    <source>
        <dbReference type="EMBL" id="NYG35416.1"/>
    </source>
</evidence>
<dbReference type="EMBL" id="JACCFH010000001">
    <property type="protein sequence ID" value="NYG31634.1"/>
    <property type="molecule type" value="Genomic_DNA"/>
</dbReference>
<protein>
    <submittedName>
        <fullName evidence="7">Transposase InsO family protein</fullName>
    </submittedName>
</protein>
<dbReference type="PANTHER" id="PTHR46889">
    <property type="entry name" value="TRANSPOSASE INSF FOR INSERTION SEQUENCE IS3B-RELATED"/>
    <property type="match status" value="1"/>
</dbReference>
<dbReference type="EMBL" id="JACCFH010000001">
    <property type="protein sequence ID" value="NYG32575.1"/>
    <property type="molecule type" value="Genomic_DNA"/>
</dbReference>
<dbReference type="Pfam" id="PF13333">
    <property type="entry name" value="rve_2"/>
    <property type="match status" value="1"/>
</dbReference>
<dbReference type="NCBIfam" id="NF033516">
    <property type="entry name" value="transpos_IS3"/>
    <property type="match status" value="1"/>
</dbReference>
<comment type="caution">
    <text evidence="7">The sequence shown here is derived from an EMBL/GenBank/DDBJ whole genome shotgun (WGS) entry which is preliminary data.</text>
</comment>
<evidence type="ECO:0000313" key="13">
    <source>
        <dbReference type="EMBL" id="NYG35414.1"/>
    </source>
</evidence>
<dbReference type="GO" id="GO:0003676">
    <property type="term" value="F:nucleic acid binding"/>
    <property type="evidence" value="ECO:0007669"/>
    <property type="project" value="InterPro"/>
</dbReference>
<evidence type="ECO:0000313" key="8">
    <source>
        <dbReference type="EMBL" id="NYG32873.1"/>
    </source>
</evidence>
<gene>
    <name evidence="2" type="ORF">BDD16_000620</name>
    <name evidence="3" type="ORF">BDD16_001561</name>
    <name evidence="4" type="ORF">BDD16_001570</name>
    <name evidence="5" type="ORF">BDD16_001624</name>
    <name evidence="6" type="ORF">BDD16_001757</name>
    <name evidence="7" type="ORF">BDD16_001837</name>
    <name evidence="8" type="ORF">BDD16_001859</name>
    <name evidence="9" type="ORF">BDD16_002410</name>
    <name evidence="10" type="ORF">BDD16_003273</name>
    <name evidence="11" type="ORF">BDD16_004372</name>
    <name evidence="12" type="ORF">BDD16_004472</name>
    <name evidence="13" type="ORF">BDD16_004476</name>
    <name evidence="14" type="ORF">BDD16_004478</name>
</gene>
<evidence type="ECO:0000313" key="7">
    <source>
        <dbReference type="EMBL" id="NYG32851.1"/>
    </source>
</evidence>
<dbReference type="EMBL" id="JACCFH010000001">
    <property type="protein sequence ID" value="NYG32771.1"/>
    <property type="molecule type" value="Genomic_DNA"/>
</dbReference>
<dbReference type="EMBL" id="JACCFH010000001">
    <property type="protein sequence ID" value="NYG33424.1"/>
    <property type="molecule type" value="Genomic_DNA"/>
</dbReference>
<dbReference type="Pfam" id="PF00665">
    <property type="entry name" value="rve"/>
    <property type="match status" value="1"/>
</dbReference>
<dbReference type="InterPro" id="IPR012337">
    <property type="entry name" value="RNaseH-like_sf"/>
</dbReference>
<dbReference type="PROSITE" id="PS50994">
    <property type="entry name" value="INTEGRASE"/>
    <property type="match status" value="1"/>
</dbReference>
<name>A0A7Y9QXQ4_9BURK</name>
<evidence type="ECO:0000313" key="9">
    <source>
        <dbReference type="EMBL" id="NYG33424.1"/>
    </source>
</evidence>
<dbReference type="InterPro" id="IPR025948">
    <property type="entry name" value="HTH-like_dom"/>
</dbReference>